<evidence type="ECO:0000259" key="6">
    <source>
        <dbReference type="Pfam" id="PF00150"/>
    </source>
</evidence>
<dbReference type="PROSITE" id="PS00659">
    <property type="entry name" value="GLYCOSYL_HYDROL_F5"/>
    <property type="match status" value="1"/>
</dbReference>
<dbReference type="GO" id="GO:0008422">
    <property type="term" value="F:beta-glucosidase activity"/>
    <property type="evidence" value="ECO:0007669"/>
    <property type="project" value="TreeGrafter"/>
</dbReference>
<evidence type="ECO:0000256" key="1">
    <source>
        <dbReference type="ARBA" id="ARBA00022729"/>
    </source>
</evidence>
<dbReference type="GO" id="GO:0008810">
    <property type="term" value="F:cellulase activity"/>
    <property type="evidence" value="ECO:0007669"/>
    <property type="project" value="UniProtKB-EC"/>
</dbReference>
<dbReference type="EMBL" id="JACIJK010000009">
    <property type="protein sequence ID" value="MBB5716166.1"/>
    <property type="molecule type" value="Genomic_DNA"/>
</dbReference>
<dbReference type="PANTHER" id="PTHR31297">
    <property type="entry name" value="GLUCAN ENDO-1,6-BETA-GLUCOSIDASE B"/>
    <property type="match status" value="1"/>
</dbReference>
<proteinExistence type="inferred from homology"/>
<dbReference type="InterPro" id="IPR050386">
    <property type="entry name" value="Glycosyl_hydrolase_5"/>
</dbReference>
<evidence type="ECO:0000313" key="7">
    <source>
        <dbReference type="EMBL" id="MBB5716166.1"/>
    </source>
</evidence>
<dbReference type="PANTHER" id="PTHR31297:SF17">
    <property type="entry name" value="ENDOGLUCANASE"/>
    <property type="match status" value="1"/>
</dbReference>
<evidence type="ECO:0000256" key="2">
    <source>
        <dbReference type="ARBA" id="ARBA00022801"/>
    </source>
</evidence>
<keyword evidence="8" id="KW-1185">Reference proteome</keyword>
<dbReference type="GO" id="GO:0009986">
    <property type="term" value="C:cell surface"/>
    <property type="evidence" value="ECO:0007669"/>
    <property type="project" value="TreeGrafter"/>
</dbReference>
<dbReference type="SUPFAM" id="SSF51445">
    <property type="entry name" value="(Trans)glycosidases"/>
    <property type="match status" value="1"/>
</dbReference>
<keyword evidence="2 4" id="KW-0378">Hydrolase</keyword>
<evidence type="ECO:0000313" key="8">
    <source>
        <dbReference type="Proteomes" id="UP000546200"/>
    </source>
</evidence>
<accession>A0A7W9EVE3</accession>
<reference evidence="7 8" key="1">
    <citation type="submission" date="2020-08" db="EMBL/GenBank/DDBJ databases">
        <title>Genomic Encyclopedia of Type Strains, Phase IV (KMG-IV): sequencing the most valuable type-strain genomes for metagenomic binning, comparative biology and taxonomic classification.</title>
        <authorList>
            <person name="Goeker M."/>
        </authorList>
    </citation>
    <scope>NUCLEOTIDE SEQUENCE [LARGE SCALE GENOMIC DNA]</scope>
    <source>
        <strain evidence="7 8">DSM 100044</strain>
    </source>
</reference>
<feature type="chain" id="PRO_5030825741" evidence="5">
    <location>
        <begin position="21"/>
        <end position="350"/>
    </location>
</feature>
<dbReference type="RefSeq" id="WP_343055304.1">
    <property type="nucleotide sequence ID" value="NZ_JACIJK010000009.1"/>
</dbReference>
<comment type="similarity">
    <text evidence="4">Belongs to the glycosyl hydrolase 5 (cellulase A) family.</text>
</comment>
<dbReference type="InterPro" id="IPR001547">
    <property type="entry name" value="Glyco_hydro_5"/>
</dbReference>
<dbReference type="Proteomes" id="UP000546200">
    <property type="component" value="Unassembled WGS sequence"/>
</dbReference>
<dbReference type="GO" id="GO:0005576">
    <property type="term" value="C:extracellular region"/>
    <property type="evidence" value="ECO:0007669"/>
    <property type="project" value="TreeGrafter"/>
</dbReference>
<protein>
    <submittedName>
        <fullName evidence="7">Endoglucanase</fullName>
        <ecNumber evidence="7">3.2.1.4</ecNumber>
    </submittedName>
</protein>
<dbReference type="Pfam" id="PF00150">
    <property type="entry name" value="Cellulase"/>
    <property type="match status" value="1"/>
</dbReference>
<sequence length="350" mass="39066">MRFAHFLLGSALVLATPAIAQPAMSGESPQAAAASTAGAGPAWQTAARLKRGVNIIGYDLLWSDPAKARFKARHFGIIKQGGFDFVRVVLQSFKHMDAQNRLDPKWLATLDGVVKQATAAGLGVILDEHDFNLCSEAPDACEPKLIAFWTQIGERYRDAPDTVLFELLNEPHAPLDAARWNAMLAKLIPVVRATNPNRTLVIGPTRWNNLEELPGLELPREDRNILVTFHSYEPFRFTHQGAPWTPEMAGLKNIPFTAADEARIKADYDKVGAWSKANDRPVLMGEFGAYEKSGTPMEARARYTATVRREAEAHGFPWAYWQFDSDFILYDIDKDRWVEPIRQALVPNAK</sequence>
<evidence type="ECO:0000256" key="4">
    <source>
        <dbReference type="RuleBase" id="RU361153"/>
    </source>
</evidence>
<dbReference type="GO" id="GO:0009251">
    <property type="term" value="P:glucan catabolic process"/>
    <property type="evidence" value="ECO:0007669"/>
    <property type="project" value="TreeGrafter"/>
</dbReference>
<dbReference type="AlphaFoldDB" id="A0A7W9EVE3"/>
<feature type="domain" description="Glycoside hydrolase family 5" evidence="6">
    <location>
        <begin position="52"/>
        <end position="324"/>
    </location>
</feature>
<name>A0A7W9EVE3_9SPHN</name>
<evidence type="ECO:0000256" key="5">
    <source>
        <dbReference type="SAM" id="SignalP"/>
    </source>
</evidence>
<dbReference type="InterPro" id="IPR018087">
    <property type="entry name" value="Glyco_hydro_5_CS"/>
</dbReference>
<dbReference type="Gene3D" id="3.20.20.80">
    <property type="entry name" value="Glycosidases"/>
    <property type="match status" value="1"/>
</dbReference>
<organism evidence="7 8">
    <name type="scientific">Sphingomonas aerophila</name>
    <dbReference type="NCBI Taxonomy" id="1344948"/>
    <lineage>
        <taxon>Bacteria</taxon>
        <taxon>Pseudomonadati</taxon>
        <taxon>Pseudomonadota</taxon>
        <taxon>Alphaproteobacteria</taxon>
        <taxon>Sphingomonadales</taxon>
        <taxon>Sphingomonadaceae</taxon>
        <taxon>Sphingomonas</taxon>
    </lineage>
</organism>
<evidence type="ECO:0000256" key="3">
    <source>
        <dbReference type="ARBA" id="ARBA00023295"/>
    </source>
</evidence>
<dbReference type="EC" id="3.2.1.4" evidence="7"/>
<keyword evidence="3 4" id="KW-0326">Glycosidase</keyword>
<dbReference type="InterPro" id="IPR017853">
    <property type="entry name" value="GH"/>
</dbReference>
<feature type="signal peptide" evidence="5">
    <location>
        <begin position="1"/>
        <end position="20"/>
    </location>
</feature>
<comment type="caution">
    <text evidence="7">The sequence shown here is derived from an EMBL/GenBank/DDBJ whole genome shotgun (WGS) entry which is preliminary data.</text>
</comment>
<keyword evidence="1 5" id="KW-0732">Signal</keyword>
<gene>
    <name evidence="7" type="ORF">FHS94_003026</name>
</gene>